<dbReference type="Proteomes" id="UP001500755">
    <property type="component" value="Unassembled WGS sequence"/>
</dbReference>
<name>A0ABN2T4B3_9MICO</name>
<evidence type="ECO:0000313" key="2">
    <source>
        <dbReference type="Proteomes" id="UP001500755"/>
    </source>
</evidence>
<protein>
    <submittedName>
        <fullName evidence="1">Uncharacterized protein</fullName>
    </submittedName>
</protein>
<reference evidence="1 2" key="1">
    <citation type="journal article" date="2019" name="Int. J. Syst. Evol. Microbiol.">
        <title>The Global Catalogue of Microorganisms (GCM) 10K type strain sequencing project: providing services to taxonomists for standard genome sequencing and annotation.</title>
        <authorList>
            <consortium name="The Broad Institute Genomics Platform"/>
            <consortium name="The Broad Institute Genome Sequencing Center for Infectious Disease"/>
            <person name="Wu L."/>
            <person name="Ma J."/>
        </authorList>
    </citation>
    <scope>NUCLEOTIDE SEQUENCE [LARGE SCALE GENOMIC DNA]</scope>
    <source>
        <strain evidence="1 2">JCM 14546</strain>
    </source>
</reference>
<accession>A0ABN2T4B3</accession>
<evidence type="ECO:0000313" key="1">
    <source>
        <dbReference type="EMBL" id="GAA1998404.1"/>
    </source>
</evidence>
<proteinExistence type="predicted"/>
<keyword evidence="2" id="KW-1185">Reference proteome</keyword>
<sequence length="94" mass="10582">MSPTKQFLLIRNRRTDTLETIDFGSDSAAAVAEYTSQEVAHRGQPDVEVLLVGSDSLETVRKTHSTWFPDYVRPTLKDILARMDRTPEPEAHPA</sequence>
<gene>
    <name evidence="1" type="ORF">GCM10009755_02130</name>
</gene>
<dbReference type="RefSeq" id="WP_344306150.1">
    <property type="nucleotide sequence ID" value="NZ_BAAANO010000002.1"/>
</dbReference>
<comment type="caution">
    <text evidence="1">The sequence shown here is derived from an EMBL/GenBank/DDBJ whole genome shotgun (WGS) entry which is preliminary data.</text>
</comment>
<dbReference type="EMBL" id="BAAANO010000002">
    <property type="protein sequence ID" value="GAA1998404.1"/>
    <property type="molecule type" value="Genomic_DNA"/>
</dbReference>
<organism evidence="1 2">
    <name type="scientific">Brevibacterium samyangense</name>
    <dbReference type="NCBI Taxonomy" id="366888"/>
    <lineage>
        <taxon>Bacteria</taxon>
        <taxon>Bacillati</taxon>
        <taxon>Actinomycetota</taxon>
        <taxon>Actinomycetes</taxon>
        <taxon>Micrococcales</taxon>
        <taxon>Brevibacteriaceae</taxon>
        <taxon>Brevibacterium</taxon>
    </lineage>
</organism>